<feature type="domain" description="AAA ATPase AAA+ lid" evidence="16">
    <location>
        <begin position="133"/>
        <end position="177"/>
    </location>
</feature>
<dbReference type="FunFam" id="1.10.8.60:FF:000001">
    <property type="entry name" value="ATP-dependent zinc metalloprotease FtsH"/>
    <property type="match status" value="1"/>
</dbReference>
<dbReference type="InterPro" id="IPR000642">
    <property type="entry name" value="Peptidase_M41"/>
</dbReference>
<feature type="domain" description="Peptidase M41" evidence="15">
    <location>
        <begin position="192"/>
        <end position="382"/>
    </location>
</feature>
<feature type="compositionally biased region" description="Basic and acidic residues" evidence="13">
    <location>
        <begin position="409"/>
        <end position="419"/>
    </location>
</feature>
<reference evidence="17 18" key="1">
    <citation type="journal article" date="2012" name="J. Bacteriol.">
        <title>Complete genome sequence of the broad-host-range strain Sinorhizobium fredii USDA257.</title>
        <authorList>
            <person name="Schuldes J."/>
            <person name="Rodriguez Orbegoso M."/>
            <person name="Schmeisser C."/>
            <person name="Krishnan H.B."/>
            <person name="Daniel R."/>
            <person name="Streit W.R."/>
        </authorList>
    </citation>
    <scope>NUCLEOTIDE SEQUENCE [LARGE SCALE GENOMIC DNA]</scope>
    <source>
        <strain evidence="17 18">USDA 257</strain>
    </source>
</reference>
<dbReference type="Pfam" id="PF01434">
    <property type="entry name" value="Peptidase_M41"/>
    <property type="match status" value="1"/>
</dbReference>
<evidence type="ECO:0000313" key="18">
    <source>
        <dbReference type="Proteomes" id="UP000006180"/>
    </source>
</evidence>
<protein>
    <submittedName>
        <fullName evidence="17">ATP-dependent zinc metalloprotease FtsH</fullName>
        <ecNumber evidence="17">3.4.24.-</ecNumber>
    </submittedName>
</protein>
<dbReference type="NCBIfam" id="TIGR01241">
    <property type="entry name" value="FtsH_fam"/>
    <property type="match status" value="1"/>
</dbReference>
<dbReference type="InterPro" id="IPR005936">
    <property type="entry name" value="FtsH"/>
</dbReference>
<evidence type="ECO:0000259" key="14">
    <source>
        <dbReference type="Pfam" id="PF00004"/>
    </source>
</evidence>
<dbReference type="PANTHER" id="PTHR23076">
    <property type="entry name" value="METALLOPROTEASE M41 FTSH"/>
    <property type="match status" value="1"/>
</dbReference>
<dbReference type="GO" id="GO:0005524">
    <property type="term" value="F:ATP binding"/>
    <property type="evidence" value="ECO:0007669"/>
    <property type="project" value="UniProtKB-KW"/>
</dbReference>
<name>I3XCW4_SINF2</name>
<accession>I3XCW4</accession>
<organism evidence="17 18">
    <name type="scientific">Sinorhizobium fredii (strain USDA 257)</name>
    <dbReference type="NCBI Taxonomy" id="1185652"/>
    <lineage>
        <taxon>Bacteria</taxon>
        <taxon>Pseudomonadati</taxon>
        <taxon>Pseudomonadota</taxon>
        <taxon>Alphaproteobacteria</taxon>
        <taxon>Hyphomicrobiales</taxon>
        <taxon>Rhizobiaceae</taxon>
        <taxon>Sinorhizobium/Ensifer group</taxon>
        <taxon>Sinorhizobium</taxon>
    </lineage>
</organism>
<dbReference type="SUPFAM" id="SSF140990">
    <property type="entry name" value="FtsH protease domain-like"/>
    <property type="match status" value="1"/>
</dbReference>
<keyword evidence="9 12" id="KW-0067">ATP-binding</keyword>
<gene>
    <name evidence="17" type="primary">ftsH4</name>
    <name evidence="17" type="ORF">USDA257_c51950</name>
</gene>
<dbReference type="InterPro" id="IPR003959">
    <property type="entry name" value="ATPase_AAA_core"/>
</dbReference>
<dbReference type="PANTHER" id="PTHR23076:SF97">
    <property type="entry name" value="ATP-DEPENDENT ZINC METALLOPROTEASE YME1L1"/>
    <property type="match status" value="1"/>
</dbReference>
<dbReference type="InterPro" id="IPR041569">
    <property type="entry name" value="AAA_lid_3"/>
</dbReference>
<dbReference type="GO" id="GO:0005886">
    <property type="term" value="C:plasma membrane"/>
    <property type="evidence" value="ECO:0007669"/>
    <property type="project" value="TreeGrafter"/>
</dbReference>
<dbReference type="GO" id="GO:0006508">
    <property type="term" value="P:proteolysis"/>
    <property type="evidence" value="ECO:0007669"/>
    <property type="project" value="UniProtKB-KW"/>
</dbReference>
<comment type="subcellular location">
    <subcellularLocation>
        <location evidence="2">Membrane</location>
    </subcellularLocation>
</comment>
<evidence type="ECO:0000256" key="12">
    <source>
        <dbReference type="RuleBase" id="RU003651"/>
    </source>
</evidence>
<dbReference type="HOGENOM" id="CLU_000688_9_4_5"/>
<dbReference type="EMBL" id="CP003563">
    <property type="protein sequence ID" value="AFL53720.1"/>
    <property type="molecule type" value="Genomic_DNA"/>
</dbReference>
<evidence type="ECO:0000256" key="4">
    <source>
        <dbReference type="ARBA" id="ARBA00022670"/>
    </source>
</evidence>
<dbReference type="GO" id="GO:0004222">
    <property type="term" value="F:metalloendopeptidase activity"/>
    <property type="evidence" value="ECO:0007669"/>
    <property type="project" value="InterPro"/>
</dbReference>
<keyword evidence="10 17" id="KW-0482">Metalloprotease</keyword>
<keyword evidence="7 17" id="KW-0378">Hydrolase</keyword>
<dbReference type="Pfam" id="PF17862">
    <property type="entry name" value="AAA_lid_3"/>
    <property type="match status" value="1"/>
</dbReference>
<dbReference type="GO" id="GO:0016887">
    <property type="term" value="F:ATP hydrolysis activity"/>
    <property type="evidence" value="ECO:0007669"/>
    <property type="project" value="InterPro"/>
</dbReference>
<feature type="region of interest" description="Disordered" evidence="13">
    <location>
        <begin position="386"/>
        <end position="429"/>
    </location>
</feature>
<evidence type="ECO:0000256" key="6">
    <source>
        <dbReference type="ARBA" id="ARBA00022741"/>
    </source>
</evidence>
<dbReference type="Pfam" id="PF00004">
    <property type="entry name" value="AAA"/>
    <property type="match status" value="1"/>
</dbReference>
<evidence type="ECO:0000256" key="8">
    <source>
        <dbReference type="ARBA" id="ARBA00022833"/>
    </source>
</evidence>
<dbReference type="GO" id="GO:0046872">
    <property type="term" value="F:metal ion binding"/>
    <property type="evidence" value="ECO:0007669"/>
    <property type="project" value="UniProtKB-KW"/>
</dbReference>
<dbReference type="Gene3D" id="1.20.58.760">
    <property type="entry name" value="Peptidase M41"/>
    <property type="match status" value="1"/>
</dbReference>
<keyword evidence="8" id="KW-0862">Zinc</keyword>
<evidence type="ECO:0000256" key="9">
    <source>
        <dbReference type="ARBA" id="ARBA00022840"/>
    </source>
</evidence>
<dbReference type="FunFam" id="1.20.58.760:FF:000001">
    <property type="entry name" value="ATP-dependent zinc metalloprotease FtsH"/>
    <property type="match status" value="1"/>
</dbReference>
<dbReference type="InterPro" id="IPR003960">
    <property type="entry name" value="ATPase_AAA_CS"/>
</dbReference>
<keyword evidence="6 12" id="KW-0547">Nucleotide-binding</keyword>
<dbReference type="Gene3D" id="1.10.8.60">
    <property type="match status" value="1"/>
</dbReference>
<evidence type="ECO:0000256" key="13">
    <source>
        <dbReference type="SAM" id="MobiDB-lite"/>
    </source>
</evidence>
<dbReference type="AlphaFoldDB" id="I3XCW4"/>
<evidence type="ECO:0000313" key="17">
    <source>
        <dbReference type="EMBL" id="AFL53720.1"/>
    </source>
</evidence>
<comment type="similarity">
    <text evidence="12">Belongs to the AAA ATPase family.</text>
</comment>
<dbReference type="EC" id="3.4.24.-" evidence="17"/>
<evidence type="ECO:0000256" key="7">
    <source>
        <dbReference type="ARBA" id="ARBA00022801"/>
    </source>
</evidence>
<dbReference type="Proteomes" id="UP000006180">
    <property type="component" value="Chromosome"/>
</dbReference>
<dbReference type="InterPro" id="IPR037219">
    <property type="entry name" value="Peptidase_M41-like"/>
</dbReference>
<proteinExistence type="inferred from homology"/>
<dbReference type="SUPFAM" id="SSF52540">
    <property type="entry name" value="P-loop containing nucleoside triphosphate hydrolases"/>
    <property type="match status" value="1"/>
</dbReference>
<comment type="similarity">
    <text evidence="3">In the C-terminal section; belongs to the peptidase M41 family.</text>
</comment>
<keyword evidence="4 17" id="KW-0645">Protease</keyword>
<evidence type="ECO:0000256" key="3">
    <source>
        <dbReference type="ARBA" id="ARBA00010044"/>
    </source>
</evidence>
<dbReference type="Gene3D" id="3.40.50.300">
    <property type="entry name" value="P-loop containing nucleotide triphosphate hydrolases"/>
    <property type="match status" value="1"/>
</dbReference>
<dbReference type="GO" id="GO:0030163">
    <property type="term" value="P:protein catabolic process"/>
    <property type="evidence" value="ECO:0007669"/>
    <property type="project" value="TreeGrafter"/>
</dbReference>
<evidence type="ECO:0000256" key="5">
    <source>
        <dbReference type="ARBA" id="ARBA00022723"/>
    </source>
</evidence>
<dbReference type="FunFam" id="3.40.50.300:FF:004199">
    <property type="entry name" value="ATP-dependent zinc metalloprotease FtsH homolog"/>
    <property type="match status" value="1"/>
</dbReference>
<evidence type="ECO:0000259" key="16">
    <source>
        <dbReference type="Pfam" id="PF17862"/>
    </source>
</evidence>
<dbReference type="PATRIC" id="fig|1185652.3.peg.5390"/>
<feature type="domain" description="ATPase AAA-type core" evidence="14">
    <location>
        <begin position="2"/>
        <end position="110"/>
    </location>
</feature>
<evidence type="ECO:0000256" key="1">
    <source>
        <dbReference type="ARBA" id="ARBA00001947"/>
    </source>
</evidence>
<evidence type="ECO:0000256" key="11">
    <source>
        <dbReference type="ARBA" id="ARBA00023136"/>
    </source>
</evidence>
<dbReference type="MEROPS" id="M41.001"/>
<evidence type="ECO:0000259" key="15">
    <source>
        <dbReference type="Pfam" id="PF01434"/>
    </source>
</evidence>
<dbReference type="eggNOG" id="COG0465">
    <property type="taxonomic scope" value="Bacteria"/>
</dbReference>
<dbReference type="STRING" id="1185652.USDA257_c51950"/>
<dbReference type="KEGG" id="sfd:USDA257_c51950"/>
<feature type="compositionally biased region" description="Basic and acidic residues" evidence="13">
    <location>
        <begin position="386"/>
        <end position="398"/>
    </location>
</feature>
<dbReference type="GO" id="GO:0004176">
    <property type="term" value="F:ATP-dependent peptidase activity"/>
    <property type="evidence" value="ECO:0007669"/>
    <property type="project" value="InterPro"/>
</dbReference>
<comment type="cofactor">
    <cofactor evidence="1">
        <name>Zn(2+)</name>
        <dbReference type="ChEBI" id="CHEBI:29105"/>
    </cofactor>
</comment>
<dbReference type="PROSITE" id="PS00674">
    <property type="entry name" value="AAA"/>
    <property type="match status" value="1"/>
</dbReference>
<keyword evidence="11" id="KW-0472">Membrane</keyword>
<dbReference type="InterPro" id="IPR027417">
    <property type="entry name" value="P-loop_NTPase"/>
</dbReference>
<sequence length="429" mass="46956">MPFFTISGSDFVEMFVGVGASRVRDMFEQAKKNAPCIIFIDEIDAVGRHRGAGLGGGNDEREQTLNQLLVEMDGFEANEGIILIAATNRPDVLDPALLRPGRFDRQVVVPNPDINGRERILKVHVRNVPLAPNVDLKVLARGTPGFSGADLMNLVNEAALMAARRNKRLVTMQEFEDAKDKIMMGAERRSSAMTEAEKKLTAYHEAGHAIVALNVPSADPLHKATIIPRGRALGMVMQLPEGDRYSMSYKWMISRLGIMMGGRVAEELTFGKENITSGASSDIEQATKLARAMVTQWGFSDQLGQVAYGENQQEVFLGHSVAQQKNVSEATAQKIDNEIRRLIDDAYEAARSILTEKHHEFVALAEGLLEYETLTGDEIKALIRGEKPARDLGDDTPPHRGSAVPSAGTKKEVGNKGDEPEGGFEPQPQ</sequence>
<evidence type="ECO:0000256" key="10">
    <source>
        <dbReference type="ARBA" id="ARBA00023049"/>
    </source>
</evidence>
<keyword evidence="5" id="KW-0479">Metal-binding</keyword>
<evidence type="ECO:0000256" key="2">
    <source>
        <dbReference type="ARBA" id="ARBA00004370"/>
    </source>
</evidence>